<dbReference type="InterPro" id="IPR019819">
    <property type="entry name" value="Carboxylesterase_B_CS"/>
</dbReference>
<evidence type="ECO:0000256" key="4">
    <source>
        <dbReference type="ARBA" id="ARBA00023157"/>
    </source>
</evidence>
<dbReference type="InterPro" id="IPR002018">
    <property type="entry name" value="CarbesteraseB"/>
</dbReference>
<keyword evidence="5" id="KW-0325">Glycoprotein</keyword>
<evidence type="ECO:0000256" key="1">
    <source>
        <dbReference type="ARBA" id="ARBA00005964"/>
    </source>
</evidence>
<dbReference type="GO" id="GO:0052689">
    <property type="term" value="F:carboxylic ester hydrolase activity"/>
    <property type="evidence" value="ECO:0007669"/>
    <property type="project" value="UniProtKB-KW"/>
</dbReference>
<accession>J3JWV4</accession>
<dbReference type="PANTHER" id="PTHR43142:SF1">
    <property type="entry name" value="CARBOXYLIC ESTER HYDROLASE"/>
    <property type="match status" value="1"/>
</dbReference>
<comment type="similarity">
    <text evidence="1 6">Belongs to the type-B carboxylesterase/lipase family.</text>
</comment>
<evidence type="ECO:0000256" key="3">
    <source>
        <dbReference type="ARBA" id="ARBA00022801"/>
    </source>
</evidence>
<evidence type="ECO:0000259" key="7">
    <source>
        <dbReference type="Pfam" id="PF00135"/>
    </source>
</evidence>
<dbReference type="PROSITE" id="PS00122">
    <property type="entry name" value="CARBOXYLESTERASE_B_1"/>
    <property type="match status" value="1"/>
</dbReference>
<evidence type="ECO:0000256" key="2">
    <source>
        <dbReference type="ARBA" id="ARBA00022487"/>
    </source>
</evidence>
<keyword evidence="4" id="KW-1015">Disulfide bond</keyword>
<keyword evidence="3 6" id="KW-0378">Hydrolase</keyword>
<dbReference type="Pfam" id="PF00135">
    <property type="entry name" value="COesterase"/>
    <property type="match status" value="1"/>
</dbReference>
<evidence type="ECO:0000256" key="6">
    <source>
        <dbReference type="RuleBase" id="RU361235"/>
    </source>
</evidence>
<dbReference type="AlphaFoldDB" id="J3JWV4"/>
<proteinExistence type="evidence at transcript level"/>
<dbReference type="Gene3D" id="3.40.50.1820">
    <property type="entry name" value="alpha/beta hydrolase"/>
    <property type="match status" value="1"/>
</dbReference>
<evidence type="ECO:0000256" key="5">
    <source>
        <dbReference type="ARBA" id="ARBA00023180"/>
    </source>
</evidence>
<feature type="chain" id="PRO_5005136593" description="Carboxylic ester hydrolase" evidence="6">
    <location>
        <begin position="23"/>
        <end position="550"/>
    </location>
</feature>
<dbReference type="InterPro" id="IPR019826">
    <property type="entry name" value="Carboxylesterase_B_AS"/>
</dbReference>
<dbReference type="InterPro" id="IPR029058">
    <property type="entry name" value="AB_hydrolase_fold"/>
</dbReference>
<keyword evidence="6" id="KW-0732">Signal</keyword>
<feature type="signal peptide" evidence="6">
    <location>
        <begin position="1"/>
        <end position="22"/>
    </location>
</feature>
<keyword evidence="2" id="KW-0719">Serine esterase</keyword>
<dbReference type="PANTHER" id="PTHR43142">
    <property type="entry name" value="CARBOXYLIC ESTER HYDROLASE"/>
    <property type="match status" value="1"/>
</dbReference>
<protein>
    <recommendedName>
        <fullName evidence="6">Carboxylic ester hydrolase</fullName>
        <ecNumber evidence="6">3.1.1.-</ecNumber>
    </recommendedName>
</protein>
<sequence length="550" mass="60471">MENKTWGLSLLLLCSVFYSAIADDLTVQVKNGQIKGRVQTMLDGSTYYAWQGIPYGAPPVGNLRFQAPTEPADWSGVKETTSDSNICYQVKTDSSSENEDCLYLNVFVPSDKGSGNLPVFFWIYGGAFRGGSSNFYSTGPDWLVAQGMIVVTHNYRVGPFGFLSTGDTVVPGNAGLKDQALALKWTYENIAAFGGDPNQITIAGESAGSASVGYQLLSTKNNGLFRGAIQQSGSPLNEWGFIANPKPYVASLIEQIDGNANVGEDSQAQLQYLQNVAASAIDAASKLTTPALTLPVVEPEHDGAFITEKMYQAFEEGNYNKVPVLIGCNSEEDVLILKSHAYVRQLGEGYDSNPHSLIPGNLVTDENRKDALASEIKTIYIGENDLFASREDGVVRFGSDSGFTRGVIKQGELMSQYANVYFYIFSYDGELGGWNKSVDGAEKVMHGEDIYYIWVHRSTSGNEDLTKYPESDQVTSKRLVTMWGNFAKYLNPTPDQSSLLQNVVWPTVNANNYQYLDIDYDLQVKTTPKASYPLWKQAYESYGSKPYVTY</sequence>
<dbReference type="ESTHER" id="denpd-j3jwv4">
    <property type="family name" value="Carb_B_Arthropoda"/>
</dbReference>
<dbReference type="PROSITE" id="PS00941">
    <property type="entry name" value="CARBOXYLESTERASE_B_2"/>
    <property type="match status" value="1"/>
</dbReference>
<dbReference type="EC" id="3.1.1.-" evidence="6"/>
<feature type="domain" description="Carboxylesterase type B" evidence="7">
    <location>
        <begin position="24"/>
        <end position="530"/>
    </location>
</feature>
<dbReference type="OrthoDB" id="19653at2759"/>
<dbReference type="SUPFAM" id="SSF53474">
    <property type="entry name" value="alpha/beta-Hydrolases"/>
    <property type="match status" value="1"/>
</dbReference>
<dbReference type="EMBL" id="BT127722">
    <property type="protein sequence ID" value="AEE62684.1"/>
    <property type="molecule type" value="mRNA"/>
</dbReference>
<name>J3JWV4_DENPD</name>
<organism evidence="8">
    <name type="scientific">Dendroctonus ponderosae</name>
    <name type="common">Mountain pine beetle</name>
    <dbReference type="NCBI Taxonomy" id="77166"/>
    <lineage>
        <taxon>Eukaryota</taxon>
        <taxon>Metazoa</taxon>
        <taxon>Ecdysozoa</taxon>
        <taxon>Arthropoda</taxon>
        <taxon>Hexapoda</taxon>
        <taxon>Insecta</taxon>
        <taxon>Pterygota</taxon>
        <taxon>Neoptera</taxon>
        <taxon>Endopterygota</taxon>
        <taxon>Coleoptera</taxon>
        <taxon>Polyphaga</taxon>
        <taxon>Cucujiformia</taxon>
        <taxon>Curculionidae</taxon>
        <taxon>Scolytinae</taxon>
        <taxon>Dendroctonus</taxon>
    </lineage>
</organism>
<reference evidence="8" key="1">
    <citation type="journal article" date="2012" name="Insect Biochem. Mol. Biol.">
        <title>Transcriptome and full-length cDNA resources for the mountain pine beetle, Dendroctonus ponderosae Hopkins, a major insect pest of pine forests.</title>
        <authorList>
            <person name="Keeling C.I."/>
            <person name="Henderson H."/>
            <person name="Li M."/>
            <person name="Yuen M."/>
            <person name="Clark E.L."/>
            <person name="Fraser J.D."/>
            <person name="Huber D.P."/>
            <person name="Liao N.Y."/>
            <person name="Roderick Docking T."/>
            <person name="Birol I."/>
            <person name="Chan S.K."/>
            <person name="Taylor G.A."/>
            <person name="Palmquist D."/>
            <person name="Jones S.J."/>
            <person name="Bohlmann J."/>
        </authorList>
    </citation>
    <scope>NUCLEOTIDE SEQUENCE</scope>
    <source>
        <tissue evidence="8">Midgut and adhering fatbody of emerged adults of both sexes 1</tissue>
    </source>
</reference>
<evidence type="ECO:0000313" key="8">
    <source>
        <dbReference type="EMBL" id="AEE62684.1"/>
    </source>
</evidence>